<feature type="non-terminal residue" evidence="2">
    <location>
        <position position="1"/>
    </location>
</feature>
<feature type="compositionally biased region" description="Low complexity" evidence="1">
    <location>
        <begin position="16"/>
        <end position="25"/>
    </location>
</feature>
<evidence type="ECO:0000313" key="2">
    <source>
        <dbReference type="EMBL" id="CAA9449083.1"/>
    </source>
</evidence>
<evidence type="ECO:0000256" key="1">
    <source>
        <dbReference type="SAM" id="MobiDB-lite"/>
    </source>
</evidence>
<reference evidence="2" key="1">
    <citation type="submission" date="2020-02" db="EMBL/GenBank/DDBJ databases">
        <authorList>
            <person name="Meier V. D."/>
        </authorList>
    </citation>
    <scope>NUCLEOTIDE SEQUENCE</scope>
    <source>
        <strain evidence="2">AVDCRST_MAG82</strain>
    </source>
</reference>
<dbReference type="EMBL" id="CADCVA010000443">
    <property type="protein sequence ID" value="CAA9449083.1"/>
    <property type="molecule type" value="Genomic_DNA"/>
</dbReference>
<feature type="region of interest" description="Disordered" evidence="1">
    <location>
        <begin position="1"/>
        <end position="166"/>
    </location>
</feature>
<organism evidence="2">
    <name type="scientific">uncultured Rubrobacteraceae bacterium</name>
    <dbReference type="NCBI Taxonomy" id="349277"/>
    <lineage>
        <taxon>Bacteria</taxon>
        <taxon>Bacillati</taxon>
        <taxon>Actinomycetota</taxon>
        <taxon>Rubrobacteria</taxon>
        <taxon>Rubrobacterales</taxon>
        <taxon>Rubrobacteraceae</taxon>
        <taxon>environmental samples</taxon>
    </lineage>
</organism>
<feature type="compositionally biased region" description="Basic residues" evidence="1">
    <location>
        <begin position="287"/>
        <end position="299"/>
    </location>
</feature>
<accession>A0A6J4QMC0</accession>
<feature type="compositionally biased region" description="Basic residues" evidence="1">
    <location>
        <begin position="39"/>
        <end position="51"/>
    </location>
</feature>
<proteinExistence type="predicted"/>
<sequence>DRRPAHPAGPDASVSAAGVPGADPDGPAPWPRGGDGPRARLRGRLVPRQRQARGQEGAHHRRGLGHRAGRRARLRPRGRRRRDLLPRRGGARRPGDGAGRRRLGPQGNKGAGGYSRRESLPGPRPEGRGRVRQDRRSGQQRRPPDDGRRDSRRLDRAARPDLQDQHLRHVLAGQGGLATHAGGRFDHQHLLHPGVPALAAPAAVREHEGRHHHVHQGARPGGRAVRSQGQLRGAWPGVDPDHTRLHARRHGRKLWGHVPHGPPGPASRTGPGLRLPRLPGGELRQRRDPRRHGRPTAAV</sequence>
<feature type="region of interest" description="Disordered" evidence="1">
    <location>
        <begin position="255"/>
        <end position="299"/>
    </location>
</feature>
<protein>
    <submittedName>
        <fullName evidence="2">Uncharacterized protein</fullName>
    </submittedName>
</protein>
<feature type="compositionally biased region" description="Basic and acidic residues" evidence="1">
    <location>
        <begin position="115"/>
        <end position="166"/>
    </location>
</feature>
<dbReference type="AlphaFoldDB" id="A0A6J4QMC0"/>
<gene>
    <name evidence="2" type="ORF">AVDCRST_MAG82-3624</name>
</gene>
<feature type="non-terminal residue" evidence="2">
    <location>
        <position position="299"/>
    </location>
</feature>
<feature type="compositionally biased region" description="Basic residues" evidence="1">
    <location>
        <begin position="59"/>
        <end position="82"/>
    </location>
</feature>
<name>A0A6J4QMC0_9ACTN</name>
<feature type="compositionally biased region" description="Low complexity" evidence="1">
    <location>
        <begin position="268"/>
        <end position="282"/>
    </location>
</feature>